<dbReference type="InterPro" id="IPR000719">
    <property type="entry name" value="Prot_kinase_dom"/>
</dbReference>
<dbReference type="Proteomes" id="UP001341281">
    <property type="component" value="Chromosome 07"/>
</dbReference>
<evidence type="ECO:0000256" key="7">
    <source>
        <dbReference type="ARBA" id="ARBA00047559"/>
    </source>
</evidence>
<evidence type="ECO:0000256" key="2">
    <source>
        <dbReference type="ARBA" id="ARBA00012406"/>
    </source>
</evidence>
<dbReference type="PROSITE" id="PS00107">
    <property type="entry name" value="PROTEIN_KINASE_ATP"/>
    <property type="match status" value="1"/>
</dbReference>
<dbReference type="InterPro" id="IPR011009">
    <property type="entry name" value="Kinase-like_dom_sf"/>
</dbReference>
<feature type="region of interest" description="Disordered" evidence="10">
    <location>
        <begin position="107"/>
        <end position="130"/>
    </location>
</feature>
<accession>A0AAQ3UAR2</accession>
<evidence type="ECO:0000256" key="4">
    <source>
        <dbReference type="ARBA" id="ARBA00022741"/>
    </source>
</evidence>
<feature type="region of interest" description="Disordered" evidence="10">
    <location>
        <begin position="147"/>
        <end position="197"/>
    </location>
</feature>
<dbReference type="PANTHER" id="PTHR48016">
    <property type="entry name" value="MAP KINASE KINASE KINASE SSK2-RELATED-RELATED"/>
    <property type="match status" value="1"/>
</dbReference>
<dbReference type="GO" id="GO:0004709">
    <property type="term" value="F:MAP kinase kinase kinase activity"/>
    <property type="evidence" value="ECO:0007669"/>
    <property type="project" value="UniProtKB-EC"/>
</dbReference>
<dbReference type="Pfam" id="PF00069">
    <property type="entry name" value="Pkinase"/>
    <property type="match status" value="1"/>
</dbReference>
<name>A0AAQ3UAR2_PASNO</name>
<protein>
    <recommendedName>
        <fullName evidence="2">mitogen-activated protein kinase kinase kinase</fullName>
        <ecNumber evidence="2">2.7.11.25</ecNumber>
    </recommendedName>
</protein>
<dbReference type="AlphaFoldDB" id="A0AAQ3UAR2"/>
<evidence type="ECO:0000259" key="11">
    <source>
        <dbReference type="PROSITE" id="PS50011"/>
    </source>
</evidence>
<feature type="region of interest" description="Disordered" evidence="10">
    <location>
        <begin position="27"/>
        <end position="91"/>
    </location>
</feature>
<feature type="binding site" evidence="9">
    <location>
        <position position="436"/>
    </location>
    <ligand>
        <name>ATP</name>
        <dbReference type="ChEBI" id="CHEBI:30616"/>
    </ligand>
</feature>
<feature type="compositionally biased region" description="Basic and acidic residues" evidence="10">
    <location>
        <begin position="921"/>
        <end position="931"/>
    </location>
</feature>
<evidence type="ECO:0000256" key="1">
    <source>
        <dbReference type="ARBA" id="ARBA00006529"/>
    </source>
</evidence>
<keyword evidence="13" id="KW-1185">Reference proteome</keyword>
<dbReference type="SMART" id="SM00220">
    <property type="entry name" value="S_TKc"/>
    <property type="match status" value="1"/>
</dbReference>
<comment type="catalytic activity">
    <reaction evidence="8">
        <text>L-seryl-[protein] + ATP = O-phospho-L-seryl-[protein] + ADP + H(+)</text>
        <dbReference type="Rhea" id="RHEA:17989"/>
        <dbReference type="Rhea" id="RHEA-COMP:9863"/>
        <dbReference type="Rhea" id="RHEA-COMP:11604"/>
        <dbReference type="ChEBI" id="CHEBI:15378"/>
        <dbReference type="ChEBI" id="CHEBI:29999"/>
        <dbReference type="ChEBI" id="CHEBI:30616"/>
        <dbReference type="ChEBI" id="CHEBI:83421"/>
        <dbReference type="ChEBI" id="CHEBI:456216"/>
        <dbReference type="EC" id="2.7.11.25"/>
    </reaction>
</comment>
<feature type="compositionally biased region" description="Low complexity" evidence="10">
    <location>
        <begin position="373"/>
        <end position="387"/>
    </location>
</feature>
<proteinExistence type="inferred from homology"/>
<evidence type="ECO:0000256" key="9">
    <source>
        <dbReference type="PROSITE-ProRule" id="PRU10141"/>
    </source>
</evidence>
<feature type="compositionally biased region" description="Polar residues" evidence="10">
    <location>
        <begin position="320"/>
        <end position="335"/>
    </location>
</feature>
<organism evidence="12 13">
    <name type="scientific">Paspalum notatum var. saurae</name>
    <dbReference type="NCBI Taxonomy" id="547442"/>
    <lineage>
        <taxon>Eukaryota</taxon>
        <taxon>Viridiplantae</taxon>
        <taxon>Streptophyta</taxon>
        <taxon>Embryophyta</taxon>
        <taxon>Tracheophyta</taxon>
        <taxon>Spermatophyta</taxon>
        <taxon>Magnoliopsida</taxon>
        <taxon>Liliopsida</taxon>
        <taxon>Poales</taxon>
        <taxon>Poaceae</taxon>
        <taxon>PACMAD clade</taxon>
        <taxon>Panicoideae</taxon>
        <taxon>Andropogonodae</taxon>
        <taxon>Paspaleae</taxon>
        <taxon>Paspalinae</taxon>
        <taxon>Paspalum</taxon>
    </lineage>
</organism>
<comment type="similarity">
    <text evidence="1">Belongs to the protein kinase superfamily. STE Ser/Thr protein kinase family. MAP kinase kinase kinase subfamily.</text>
</comment>
<dbReference type="InterPro" id="IPR017441">
    <property type="entry name" value="Protein_kinase_ATP_BS"/>
</dbReference>
<dbReference type="GO" id="GO:0005524">
    <property type="term" value="F:ATP binding"/>
    <property type="evidence" value="ECO:0007669"/>
    <property type="project" value="UniProtKB-UniRule"/>
</dbReference>
<dbReference type="PANTHER" id="PTHR48016:SF45">
    <property type="entry name" value="OS04G0559800 PROTEIN"/>
    <property type="match status" value="1"/>
</dbReference>
<dbReference type="EC" id="2.7.11.25" evidence="2"/>
<evidence type="ECO:0000256" key="8">
    <source>
        <dbReference type="ARBA" id="ARBA00048329"/>
    </source>
</evidence>
<feature type="region of interest" description="Disordered" evidence="10">
    <location>
        <begin position="307"/>
        <end position="410"/>
    </location>
</feature>
<dbReference type="PROSITE" id="PS50011">
    <property type="entry name" value="PROTEIN_KINASE_DOM"/>
    <property type="match status" value="1"/>
</dbReference>
<keyword evidence="6 9" id="KW-0067">ATP-binding</keyword>
<feature type="compositionally biased region" description="Polar residues" evidence="10">
    <location>
        <begin position="388"/>
        <end position="404"/>
    </location>
</feature>
<dbReference type="FunFam" id="1.10.510.10:FF:001239">
    <property type="entry name" value="Predicted protein"/>
    <property type="match status" value="1"/>
</dbReference>
<feature type="domain" description="Protein kinase" evidence="11">
    <location>
        <begin position="407"/>
        <end position="651"/>
    </location>
</feature>
<evidence type="ECO:0000256" key="3">
    <source>
        <dbReference type="ARBA" id="ARBA00022679"/>
    </source>
</evidence>
<feature type="region of interest" description="Disordered" evidence="10">
    <location>
        <begin position="908"/>
        <end position="950"/>
    </location>
</feature>
<dbReference type="SUPFAM" id="SSF56112">
    <property type="entry name" value="Protein kinase-like (PK-like)"/>
    <property type="match status" value="1"/>
</dbReference>
<evidence type="ECO:0000256" key="5">
    <source>
        <dbReference type="ARBA" id="ARBA00022777"/>
    </source>
</evidence>
<sequence length="961" mass="104501">MPTWWSKSSSKDVKKTTKENLLDTFHRLISPNEQKGNTKSKRNCRRGNNAAVEKVCKSTTVSRPTSPSKEVSRCQSFSVDRPRAQPLPIPGVRPRVADVINSKPILEKRGKPPLHLPLPKPDPLHRRPGNSELASGIVVASVSSNCSVDSEGHADSQLQSPVGNDTENSMKVSSNNKSGNNRKEHPDTITGKTTKETLKPDANAFLSNHAMSTSPRGIAADSNQPVLQNLRPVVLESAPNSLMSSPSRSPRLICPDHIPTSAFWAVKPHADITFLGSGQCSSPGSGQTSGHNSVGGDMLAQLFWQHSRGSPECSPIPSPRMTSPGPSSRVHSGSVSPLHPRSGAVAPESPTSRHDDGKKKQTHKLPLPPLTISNSSFFPNNSTPTSPISVNRSPGRTDNPSSPGSRWKKGKLIGRGTFGHVYVGFNSDSGEMCAMKEVTLFSDDPKSKESARQLGQEILFLSRLRHPNIVQYYGSETVNDKLYIYLEYVSGGSIHKLLQEYGQLGEPAIRSYTQQILSGDIKGANILVDPSGRVKLADFGMAKYINGQHCPFSFKGSPYWMAPEVIKNSNGCSLAVDIWSLGCTVLEMATSKPPWSQYEGIAAVFKIGNSKELPPIPDHLSEHCKDFIRKCLQRNPSQRSTSAELLQHPFIKNGISLVKSVAPNPLEHLAAISCRPKPKVAVQTRNVSLGLEGQTIYQRRGVKLSSKHRYATYSSEGFGTSGGQDDLFPNRHKDPTLGQSIQEHEISQGPRERVVSEADILSPQFGKRLGNVFDLRERLSPSEHFTRHAFVDHVKLNPSLDLTSSSLNLGLKPVEILNAQPSKRILCARFSCLMAYYEPYGFVFGEFQRHSVCPMKSNCVLGGTWHALGCLPGDCPNLSGPNHPPWVPAGRLCLIAPTATSRFYIGSSRGRSRSSCLGPALERDGPDDHLVVDSSQGSADEGADPEDPLQGKQLLGVSIAL</sequence>
<gene>
    <name evidence="12" type="ORF">U9M48_033462</name>
</gene>
<feature type="compositionally biased region" description="Polar residues" evidence="10">
    <location>
        <begin position="156"/>
        <end position="179"/>
    </location>
</feature>
<dbReference type="EMBL" id="CP144751">
    <property type="protein sequence ID" value="WVZ86720.1"/>
    <property type="molecule type" value="Genomic_DNA"/>
</dbReference>
<dbReference type="Gene3D" id="1.10.510.10">
    <property type="entry name" value="Transferase(Phosphotransferase) domain 1"/>
    <property type="match status" value="1"/>
</dbReference>
<evidence type="ECO:0000256" key="6">
    <source>
        <dbReference type="ARBA" id="ARBA00022840"/>
    </source>
</evidence>
<feature type="compositionally biased region" description="Basic and acidic residues" evidence="10">
    <location>
        <begin position="181"/>
        <end position="197"/>
    </location>
</feature>
<evidence type="ECO:0000313" key="13">
    <source>
        <dbReference type="Proteomes" id="UP001341281"/>
    </source>
</evidence>
<dbReference type="InterPro" id="IPR050538">
    <property type="entry name" value="MAP_kinase_kinase_kinase"/>
</dbReference>
<dbReference type="GO" id="GO:0005737">
    <property type="term" value="C:cytoplasm"/>
    <property type="evidence" value="ECO:0007669"/>
    <property type="project" value="TreeGrafter"/>
</dbReference>
<evidence type="ECO:0000256" key="10">
    <source>
        <dbReference type="SAM" id="MobiDB-lite"/>
    </source>
</evidence>
<feature type="compositionally biased region" description="Polar residues" evidence="10">
    <location>
        <begin position="57"/>
        <end position="78"/>
    </location>
</feature>
<keyword evidence="5" id="KW-0418">Kinase</keyword>
<keyword evidence="4 9" id="KW-0547">Nucleotide-binding</keyword>
<keyword evidence="3" id="KW-0808">Transferase</keyword>
<evidence type="ECO:0000313" key="12">
    <source>
        <dbReference type="EMBL" id="WVZ86720.1"/>
    </source>
</evidence>
<comment type="catalytic activity">
    <reaction evidence="7">
        <text>L-threonyl-[protein] + ATP = O-phospho-L-threonyl-[protein] + ADP + H(+)</text>
        <dbReference type="Rhea" id="RHEA:46608"/>
        <dbReference type="Rhea" id="RHEA-COMP:11060"/>
        <dbReference type="Rhea" id="RHEA-COMP:11605"/>
        <dbReference type="ChEBI" id="CHEBI:15378"/>
        <dbReference type="ChEBI" id="CHEBI:30013"/>
        <dbReference type="ChEBI" id="CHEBI:30616"/>
        <dbReference type="ChEBI" id="CHEBI:61977"/>
        <dbReference type="ChEBI" id="CHEBI:456216"/>
        <dbReference type="EC" id="2.7.11.25"/>
    </reaction>
</comment>
<reference evidence="12 13" key="1">
    <citation type="submission" date="2024-02" db="EMBL/GenBank/DDBJ databases">
        <title>High-quality chromosome-scale genome assembly of Pensacola bahiagrass (Paspalum notatum Flugge var. saurae).</title>
        <authorList>
            <person name="Vega J.M."/>
            <person name="Podio M."/>
            <person name="Orjuela J."/>
            <person name="Siena L.A."/>
            <person name="Pessino S.C."/>
            <person name="Combes M.C."/>
            <person name="Mariac C."/>
            <person name="Albertini E."/>
            <person name="Pupilli F."/>
            <person name="Ortiz J.P.A."/>
            <person name="Leblanc O."/>
        </authorList>
    </citation>
    <scope>NUCLEOTIDE SEQUENCE [LARGE SCALE GENOMIC DNA]</scope>
    <source>
        <strain evidence="12">R1</strain>
        <tissue evidence="12">Leaf</tissue>
    </source>
</reference>